<dbReference type="AlphaFoldDB" id="A0A382UNG9"/>
<gene>
    <name evidence="1" type="ORF">METZ01_LOCUS388102</name>
</gene>
<accession>A0A382UNG9</accession>
<protein>
    <submittedName>
        <fullName evidence="1">Uncharacterized protein</fullName>
    </submittedName>
</protein>
<evidence type="ECO:0000313" key="1">
    <source>
        <dbReference type="EMBL" id="SVD35248.1"/>
    </source>
</evidence>
<feature type="non-terminal residue" evidence="1">
    <location>
        <position position="1"/>
    </location>
</feature>
<name>A0A382UNG9_9ZZZZ</name>
<dbReference type="EMBL" id="UINC01145237">
    <property type="protein sequence ID" value="SVD35248.1"/>
    <property type="molecule type" value="Genomic_DNA"/>
</dbReference>
<proteinExistence type="predicted"/>
<organism evidence="1">
    <name type="scientific">marine metagenome</name>
    <dbReference type="NCBI Taxonomy" id="408172"/>
    <lineage>
        <taxon>unclassified sequences</taxon>
        <taxon>metagenomes</taxon>
        <taxon>ecological metagenomes</taxon>
    </lineage>
</organism>
<feature type="non-terminal residue" evidence="1">
    <location>
        <position position="292"/>
    </location>
</feature>
<reference evidence="1" key="1">
    <citation type="submission" date="2018-05" db="EMBL/GenBank/DDBJ databases">
        <authorList>
            <person name="Lanie J.A."/>
            <person name="Ng W.-L."/>
            <person name="Kazmierczak K.M."/>
            <person name="Andrzejewski T.M."/>
            <person name="Davidsen T.M."/>
            <person name="Wayne K.J."/>
            <person name="Tettelin H."/>
            <person name="Glass J.I."/>
            <person name="Rusch D."/>
            <person name="Podicherti R."/>
            <person name="Tsui H.-C.T."/>
            <person name="Winkler M.E."/>
        </authorList>
    </citation>
    <scope>NUCLEOTIDE SEQUENCE</scope>
</reference>
<sequence>ISHDDAVTITTTNGSVDVTATTDITLNALNGVIIPQGQPGQGALKYANAYNSIGDLPTAATYHGMIGHVHEEGAWFGAHAGGWYKMGRMSDATYVGEEIRFSTTIDSGVSSFKYMGETTNATQTQIYVGNASNYSTPGGGQPSSHGLAGNKASVSEYELYITALRTNSTAAGDAATKSWKFLFSAWRDAYGNSGILGTVTKTIIGEHGLSTGYDVTVDISSGIPRVRVTGTASHNVRWHGKLDETFTTSNTDTDASYNLSTNKWNCAEGSTFIISLATVNVAASTNVAYTIT</sequence>